<reference evidence="1 2" key="1">
    <citation type="submission" date="2018-06" db="EMBL/GenBank/DDBJ databases">
        <authorList>
            <consortium name="Pathogen Informatics"/>
            <person name="Doyle S."/>
        </authorList>
    </citation>
    <scope>NUCLEOTIDE SEQUENCE [LARGE SCALE GENOMIC DNA]</scope>
    <source>
        <strain evidence="1 2">NCTC10252</strain>
    </source>
</reference>
<dbReference type="EMBL" id="UGWP01000004">
    <property type="protein sequence ID" value="SUF57561.1"/>
    <property type="molecule type" value="Genomic_DNA"/>
</dbReference>
<organism evidence="1 2">
    <name type="scientific">Salmonella enterica</name>
    <name type="common">Salmonella choleraesuis</name>
    <dbReference type="NCBI Taxonomy" id="28901"/>
    <lineage>
        <taxon>Bacteria</taxon>
        <taxon>Pseudomonadati</taxon>
        <taxon>Pseudomonadota</taxon>
        <taxon>Gammaproteobacteria</taxon>
        <taxon>Enterobacterales</taxon>
        <taxon>Enterobacteriaceae</taxon>
        <taxon>Salmonella</taxon>
    </lineage>
</organism>
<sequence length="749" mass="83544">MAEQNLFILYAIPDEKIVAENGARKITLLYAAANIRQARAMAPLKFLEQYPDADDADFELVVYEDAPGLPRGALDVWDEEILSGYNWNEEARRPEPRAAQPIEFEKLSSTMKIAVLVKYMTTEITSDMLPAALELTLDEASSFPGHIVEAIRKTPSIASMYPERIIEAIKYVVDKCPTTKKWPEIKAQLANWQNSLKDAARSPVRDEAIKAPVKGHGDPERFDLVIAFLVMGVNPAKAGAADVKNAKYIKDNRDEAWSAWRTTLVSIPGIYEFPESELYALTLDGMKDLKLIKDSAARLAYVRAHFAGHALLLDYPVLVENHESDEPQNTTDTPADDRIEAMTTERQGPFYYRTPGGDVGRANKLLKLEAVIAQGCEEITREQYTELKNQPSHDDVGRQLAAHRGEYVEGISDPTDPKWVKTAVKNLGNGVFSVEGLMEERIDTMSQVAAQDTVTPVQNAEGFQSVGASLEKDLDEKPAEAQDNLKLWRSVMRTDPRFTKDITGTGFDGTSVNAEYMIMRATELFGPLGSGWGFDIQEEKMMPGAPMSEPVYDGKNVVGHRFLRDADGTLVTEQHHSIRIRLWYETEDRDGSVISYGATPYMYKTKHGVKCDGEAPKKSLTDAIKKALSMLGFSADVWLGLYDKPEYVAEVGVEFGIKTASEKAEDATRIRTELDEKMTRVVGTLEKAVTANEAKRVYGTLAREIEVHRKAADAKGDTEHAKYLSGRLRRLNQIKEERIKALSEQEHSA</sequence>
<dbReference type="Proteomes" id="UP000254597">
    <property type="component" value="Unassembled WGS sequence"/>
</dbReference>
<evidence type="ECO:0000313" key="1">
    <source>
        <dbReference type="EMBL" id="SUF57561.1"/>
    </source>
</evidence>
<name>A0A379QML2_SALER</name>
<evidence type="ECO:0000313" key="2">
    <source>
        <dbReference type="Proteomes" id="UP000254597"/>
    </source>
</evidence>
<gene>
    <name evidence="1" type="ORF">NCTC10252_02830</name>
</gene>
<proteinExistence type="predicted"/>
<protein>
    <submittedName>
        <fullName evidence="1">Exodeoxyribonuclease VIII</fullName>
    </submittedName>
</protein>
<accession>A0A379QML2</accession>
<dbReference type="AlphaFoldDB" id="A0A379QML2"/>